<reference evidence="3 4" key="1">
    <citation type="journal article" date="2024" name="bioRxiv">
        <title>A reference genome for Trichogramma kaykai: A tiny desert-dwelling parasitoid wasp with competing sex-ratio distorters.</title>
        <authorList>
            <person name="Culotta J."/>
            <person name="Lindsey A.R."/>
        </authorList>
    </citation>
    <scope>NUCLEOTIDE SEQUENCE [LARGE SCALE GENOMIC DNA]</scope>
    <source>
        <strain evidence="3 4">KSX58</strain>
    </source>
</reference>
<sequence length="155" mass="17234">MFSRYFLSFLSVLVFAAVISASAIHEPRFFDDDNSDELVDSIGLPDVSSELEDLIDVLGGDRHRPPPPLIGKIIAAIKNALRWLRRHCIRDAVLECKQHVPHIKPWLKCLKESIVAHKGNCTRPPHPTSTVSPSTEPAEPEPEPTEPVNGTVLLF</sequence>
<feature type="compositionally biased region" description="Low complexity" evidence="1">
    <location>
        <begin position="128"/>
        <end position="137"/>
    </location>
</feature>
<name>A0ABD2WTQ9_9HYME</name>
<feature type="chain" id="PRO_5044889690" description="Secreted protein" evidence="2">
    <location>
        <begin position="22"/>
        <end position="155"/>
    </location>
</feature>
<keyword evidence="2" id="KW-0732">Signal</keyword>
<evidence type="ECO:0008006" key="5">
    <source>
        <dbReference type="Google" id="ProtNLM"/>
    </source>
</evidence>
<evidence type="ECO:0000313" key="4">
    <source>
        <dbReference type="Proteomes" id="UP001627154"/>
    </source>
</evidence>
<accession>A0ABD2WTQ9</accession>
<proteinExistence type="predicted"/>
<keyword evidence="4" id="KW-1185">Reference proteome</keyword>
<evidence type="ECO:0000256" key="2">
    <source>
        <dbReference type="SAM" id="SignalP"/>
    </source>
</evidence>
<evidence type="ECO:0000313" key="3">
    <source>
        <dbReference type="EMBL" id="KAL3395861.1"/>
    </source>
</evidence>
<feature type="signal peptide" evidence="2">
    <location>
        <begin position="1"/>
        <end position="21"/>
    </location>
</feature>
<dbReference type="AlphaFoldDB" id="A0ABD2WTQ9"/>
<comment type="caution">
    <text evidence="3">The sequence shown here is derived from an EMBL/GenBank/DDBJ whole genome shotgun (WGS) entry which is preliminary data.</text>
</comment>
<dbReference type="EMBL" id="JBJJXI010000077">
    <property type="protein sequence ID" value="KAL3395861.1"/>
    <property type="molecule type" value="Genomic_DNA"/>
</dbReference>
<organism evidence="3 4">
    <name type="scientific">Trichogramma kaykai</name>
    <dbReference type="NCBI Taxonomy" id="54128"/>
    <lineage>
        <taxon>Eukaryota</taxon>
        <taxon>Metazoa</taxon>
        <taxon>Ecdysozoa</taxon>
        <taxon>Arthropoda</taxon>
        <taxon>Hexapoda</taxon>
        <taxon>Insecta</taxon>
        <taxon>Pterygota</taxon>
        <taxon>Neoptera</taxon>
        <taxon>Endopterygota</taxon>
        <taxon>Hymenoptera</taxon>
        <taxon>Apocrita</taxon>
        <taxon>Proctotrupomorpha</taxon>
        <taxon>Chalcidoidea</taxon>
        <taxon>Trichogrammatidae</taxon>
        <taxon>Trichogramma</taxon>
    </lineage>
</organism>
<evidence type="ECO:0000256" key="1">
    <source>
        <dbReference type="SAM" id="MobiDB-lite"/>
    </source>
</evidence>
<dbReference type="Proteomes" id="UP001627154">
    <property type="component" value="Unassembled WGS sequence"/>
</dbReference>
<gene>
    <name evidence="3" type="ORF">TKK_010170</name>
</gene>
<feature type="region of interest" description="Disordered" evidence="1">
    <location>
        <begin position="119"/>
        <end position="151"/>
    </location>
</feature>
<protein>
    <recommendedName>
        <fullName evidence="5">Secreted protein</fullName>
    </recommendedName>
</protein>